<keyword evidence="4" id="KW-1185">Reference proteome</keyword>
<dbReference type="Pfam" id="PF10067">
    <property type="entry name" value="DUF2306"/>
    <property type="match status" value="1"/>
</dbReference>
<evidence type="ECO:0000313" key="3">
    <source>
        <dbReference type="EMBL" id="MFC7387739.1"/>
    </source>
</evidence>
<gene>
    <name evidence="3" type="ORF">ACFQSB_36415</name>
</gene>
<feature type="transmembrane region" description="Helical" evidence="2">
    <location>
        <begin position="164"/>
        <end position="184"/>
    </location>
</feature>
<reference evidence="4" key="1">
    <citation type="journal article" date="2019" name="Int. J. Syst. Evol. Microbiol.">
        <title>The Global Catalogue of Microorganisms (GCM) 10K type strain sequencing project: providing services to taxonomists for standard genome sequencing and annotation.</title>
        <authorList>
            <consortium name="The Broad Institute Genomics Platform"/>
            <consortium name="The Broad Institute Genome Sequencing Center for Infectious Disease"/>
            <person name="Wu L."/>
            <person name="Ma J."/>
        </authorList>
    </citation>
    <scope>NUCLEOTIDE SEQUENCE [LARGE SCALE GENOMIC DNA]</scope>
    <source>
        <strain evidence="4">CECT 7649</strain>
    </source>
</reference>
<feature type="compositionally biased region" description="Low complexity" evidence="1">
    <location>
        <begin position="28"/>
        <end position="43"/>
    </location>
</feature>
<evidence type="ECO:0000256" key="1">
    <source>
        <dbReference type="SAM" id="MobiDB-lite"/>
    </source>
</evidence>
<feature type="transmembrane region" description="Helical" evidence="2">
    <location>
        <begin position="229"/>
        <end position="247"/>
    </location>
</feature>
<comment type="caution">
    <text evidence="3">The sequence shown here is derived from an EMBL/GenBank/DDBJ whole genome shotgun (WGS) entry which is preliminary data.</text>
</comment>
<feature type="transmembrane region" description="Helical" evidence="2">
    <location>
        <begin position="133"/>
        <end position="152"/>
    </location>
</feature>
<accession>A0ABW2PEC6</accession>
<evidence type="ECO:0000256" key="2">
    <source>
        <dbReference type="SAM" id="Phobius"/>
    </source>
</evidence>
<evidence type="ECO:0000313" key="4">
    <source>
        <dbReference type="Proteomes" id="UP001596496"/>
    </source>
</evidence>
<dbReference type="RefSeq" id="WP_380831576.1">
    <property type="nucleotide sequence ID" value="NZ_JBHTCG010000043.1"/>
</dbReference>
<feature type="transmembrane region" description="Helical" evidence="2">
    <location>
        <begin position="196"/>
        <end position="217"/>
    </location>
</feature>
<keyword evidence="2" id="KW-1133">Transmembrane helix</keyword>
<feature type="compositionally biased region" description="Pro residues" evidence="1">
    <location>
        <begin position="8"/>
        <end position="19"/>
    </location>
</feature>
<protein>
    <submittedName>
        <fullName evidence="3">DUF2306 domain-containing protein</fullName>
    </submittedName>
</protein>
<sequence>MTHESPTVRPPFPQSPPSRRPVAGRSGPATSANATASASANASASASRPRARWLLPVSLLLLSAVPVIAGAVRMTELTGGAAVTPQNARFFAAPVPVMLHIVGVTLYSVLGAFQFAPGFRRRRPRWHRAAGRLLVVCGLVAAASGLWMTLFYPRPEGDGDLLAVFRVVFGTAMLGSIVLGFAAIRRRDFAGHRAWMIRGYAIGMGAGTQAVTQLPYILVAGMPAELPRALLLGAAWVLNLAVAEWVIRARPSGLRRRSSAVLADRPAGR</sequence>
<name>A0ABW2PEC6_9ACTN</name>
<feature type="region of interest" description="Disordered" evidence="1">
    <location>
        <begin position="1"/>
        <end position="43"/>
    </location>
</feature>
<dbReference type="InterPro" id="IPR018750">
    <property type="entry name" value="DUF2306_membrane"/>
</dbReference>
<dbReference type="EMBL" id="JBHTCG010000043">
    <property type="protein sequence ID" value="MFC7387739.1"/>
    <property type="molecule type" value="Genomic_DNA"/>
</dbReference>
<dbReference type="Proteomes" id="UP001596496">
    <property type="component" value="Unassembled WGS sequence"/>
</dbReference>
<proteinExistence type="predicted"/>
<keyword evidence="2" id="KW-0472">Membrane</keyword>
<feature type="transmembrane region" description="Helical" evidence="2">
    <location>
        <begin position="53"/>
        <end position="71"/>
    </location>
</feature>
<keyword evidence="2" id="KW-0812">Transmembrane</keyword>
<feature type="transmembrane region" description="Helical" evidence="2">
    <location>
        <begin position="91"/>
        <end position="113"/>
    </location>
</feature>
<organism evidence="3 4">
    <name type="scientific">Sphaerisporangium rhizosphaerae</name>
    <dbReference type="NCBI Taxonomy" id="2269375"/>
    <lineage>
        <taxon>Bacteria</taxon>
        <taxon>Bacillati</taxon>
        <taxon>Actinomycetota</taxon>
        <taxon>Actinomycetes</taxon>
        <taxon>Streptosporangiales</taxon>
        <taxon>Streptosporangiaceae</taxon>
        <taxon>Sphaerisporangium</taxon>
    </lineage>
</organism>